<reference evidence="4" key="2">
    <citation type="journal article" date="2008" name="Genome Biol.">
        <title>Improved genome assembly and evidence-based global gene model set for the chordate Ciona intestinalis: new insight into intron and operon populations.</title>
        <authorList>
            <person name="Satou Y."/>
            <person name="Mineta K."/>
            <person name="Ogasawara M."/>
            <person name="Sasakura Y."/>
            <person name="Shoguchi E."/>
            <person name="Ueno K."/>
            <person name="Yamada L."/>
            <person name="Matsumoto J."/>
            <person name="Wasserscheid J."/>
            <person name="Dewar K."/>
            <person name="Wiley G.B."/>
            <person name="Macmil S.L."/>
            <person name="Roe B.A."/>
            <person name="Zeller R.W."/>
            <person name="Hastings K.E."/>
            <person name="Lemaire P."/>
            <person name="Lindquist E."/>
            <person name="Endo T."/>
            <person name="Hotta K."/>
            <person name="Inaba K."/>
        </authorList>
    </citation>
    <scope>NUCLEOTIDE SEQUENCE [LARGE SCALE GENOMIC DNA]</scope>
    <source>
        <strain evidence="4">wild type</strain>
    </source>
</reference>
<evidence type="ECO:0000259" key="3">
    <source>
        <dbReference type="Pfam" id="PF02826"/>
    </source>
</evidence>
<dbReference type="InParanoid" id="H2XSL4"/>
<protein>
    <recommendedName>
        <fullName evidence="3">D-isomer specific 2-hydroxyacid dehydrogenase NAD-binding domain-containing protein</fullName>
    </recommendedName>
</protein>
<gene>
    <name evidence="4" type="primary">LOC100178832</name>
</gene>
<dbReference type="HOGENOM" id="CLU_019796_1_0_1"/>
<dbReference type="FunFam" id="3.40.50.720:FF:000363">
    <property type="entry name" value="D-isomer specific 2-hydroxyacid dehydrogenase"/>
    <property type="match status" value="1"/>
</dbReference>
<dbReference type="CDD" id="cd05300">
    <property type="entry name" value="2-Hacid_dh_1"/>
    <property type="match status" value="1"/>
</dbReference>
<reference evidence="4" key="4">
    <citation type="submission" date="2025-09" db="UniProtKB">
        <authorList>
            <consortium name="Ensembl"/>
        </authorList>
    </citation>
    <scope>IDENTIFICATION</scope>
</reference>
<dbReference type="PROSITE" id="PS00065">
    <property type="entry name" value="D_2_HYDROXYACID_DH_1"/>
    <property type="match status" value="1"/>
</dbReference>
<evidence type="ECO:0000313" key="4">
    <source>
        <dbReference type="Ensembl" id="ENSCINP00000032648.1"/>
    </source>
</evidence>
<keyword evidence="5" id="KW-1185">Reference proteome</keyword>
<dbReference type="Proteomes" id="UP000008144">
    <property type="component" value="Chromosome 11"/>
</dbReference>
<feature type="domain" description="D-isomer specific 2-hydroxyacid dehydrogenase NAD-binding" evidence="3">
    <location>
        <begin position="119"/>
        <end position="302"/>
    </location>
</feature>
<dbReference type="STRING" id="7719.ENSCINP00000032648"/>
<evidence type="ECO:0000256" key="2">
    <source>
        <dbReference type="ARBA" id="ARBA00023027"/>
    </source>
</evidence>
<accession>H2XSL4</accession>
<evidence type="ECO:0000313" key="5">
    <source>
        <dbReference type="Proteomes" id="UP000008144"/>
    </source>
</evidence>
<dbReference type="InterPro" id="IPR006140">
    <property type="entry name" value="D-isomer_DH_NAD-bd"/>
</dbReference>
<dbReference type="KEGG" id="cin:100178832"/>
<accession>A0A1W2WJS8</accession>
<dbReference type="GO" id="GO:0051287">
    <property type="term" value="F:NAD binding"/>
    <property type="evidence" value="ECO:0007669"/>
    <property type="project" value="InterPro"/>
</dbReference>
<reference evidence="5" key="1">
    <citation type="journal article" date="2002" name="Science">
        <title>The draft genome of Ciona intestinalis: insights into chordate and vertebrate origins.</title>
        <authorList>
            <person name="Dehal P."/>
            <person name="Satou Y."/>
            <person name="Campbell R.K."/>
            <person name="Chapman J."/>
            <person name="Degnan B."/>
            <person name="De Tomaso A."/>
            <person name="Davidson B."/>
            <person name="Di Gregorio A."/>
            <person name="Gelpke M."/>
            <person name="Goodstein D.M."/>
            <person name="Harafuji N."/>
            <person name="Hastings K.E."/>
            <person name="Ho I."/>
            <person name="Hotta K."/>
            <person name="Huang W."/>
            <person name="Kawashima T."/>
            <person name="Lemaire P."/>
            <person name="Martinez D."/>
            <person name="Meinertzhagen I.A."/>
            <person name="Necula S."/>
            <person name="Nonaka M."/>
            <person name="Putnam N."/>
            <person name="Rash S."/>
            <person name="Saiga H."/>
            <person name="Satake M."/>
            <person name="Terry A."/>
            <person name="Yamada L."/>
            <person name="Wang H.G."/>
            <person name="Awazu S."/>
            <person name="Azumi K."/>
            <person name="Boore J."/>
            <person name="Branno M."/>
            <person name="Chin-Bow S."/>
            <person name="DeSantis R."/>
            <person name="Doyle S."/>
            <person name="Francino P."/>
            <person name="Keys D.N."/>
            <person name="Haga S."/>
            <person name="Hayashi H."/>
            <person name="Hino K."/>
            <person name="Imai K.S."/>
            <person name="Inaba K."/>
            <person name="Kano S."/>
            <person name="Kobayashi K."/>
            <person name="Kobayashi M."/>
            <person name="Lee B.I."/>
            <person name="Makabe K.W."/>
            <person name="Manohar C."/>
            <person name="Matassi G."/>
            <person name="Medina M."/>
            <person name="Mochizuki Y."/>
            <person name="Mount S."/>
            <person name="Morishita T."/>
            <person name="Miura S."/>
            <person name="Nakayama A."/>
            <person name="Nishizaka S."/>
            <person name="Nomoto H."/>
            <person name="Ohta F."/>
            <person name="Oishi K."/>
            <person name="Rigoutsos I."/>
            <person name="Sano M."/>
            <person name="Sasaki A."/>
            <person name="Sasakura Y."/>
            <person name="Shoguchi E."/>
            <person name="Shin-i T."/>
            <person name="Spagnuolo A."/>
            <person name="Stainier D."/>
            <person name="Suzuki M.M."/>
            <person name="Tassy O."/>
            <person name="Takatori N."/>
            <person name="Tokuoka M."/>
            <person name="Yagi K."/>
            <person name="Yoshizaki F."/>
            <person name="Wada S."/>
            <person name="Zhang C."/>
            <person name="Hyatt P.D."/>
            <person name="Larimer F."/>
            <person name="Detter C."/>
            <person name="Doggett N."/>
            <person name="Glavina T."/>
            <person name="Hawkins T."/>
            <person name="Richardson P."/>
            <person name="Lucas S."/>
            <person name="Kohara Y."/>
            <person name="Levine M."/>
            <person name="Satoh N."/>
            <person name="Rokhsar D.S."/>
        </authorList>
    </citation>
    <scope>NUCLEOTIDE SEQUENCE [LARGE SCALE GENOMIC DNA]</scope>
</reference>
<dbReference type="RefSeq" id="XP_002130283.1">
    <property type="nucleotide sequence ID" value="XM_002130247.5"/>
</dbReference>
<dbReference type="AlphaFoldDB" id="H2XSL4"/>
<reference evidence="4" key="3">
    <citation type="submission" date="2025-08" db="UniProtKB">
        <authorList>
            <consortium name="Ensembl"/>
        </authorList>
    </citation>
    <scope>IDENTIFICATION</scope>
</reference>
<dbReference type="Ensembl" id="ENSCINT00000034690.1">
    <property type="protein sequence ID" value="ENSCINP00000032648.1"/>
    <property type="gene ID" value="ENSCING00000018576.1"/>
</dbReference>
<dbReference type="GeneTree" id="ENSGT00940000172996"/>
<dbReference type="InterPro" id="IPR036291">
    <property type="entry name" value="NAD(P)-bd_dom_sf"/>
</dbReference>
<organism evidence="4 5">
    <name type="scientific">Ciona intestinalis</name>
    <name type="common">Transparent sea squirt</name>
    <name type="synonym">Ascidia intestinalis</name>
    <dbReference type="NCBI Taxonomy" id="7719"/>
    <lineage>
        <taxon>Eukaryota</taxon>
        <taxon>Metazoa</taxon>
        <taxon>Chordata</taxon>
        <taxon>Tunicata</taxon>
        <taxon>Ascidiacea</taxon>
        <taxon>Phlebobranchia</taxon>
        <taxon>Cionidae</taxon>
        <taxon>Ciona</taxon>
    </lineage>
</organism>
<dbReference type="PANTHER" id="PTHR43333">
    <property type="entry name" value="2-HACID_DH_C DOMAIN-CONTAINING PROTEIN"/>
    <property type="match status" value="1"/>
</dbReference>
<dbReference type="EMBL" id="EAAA01000660">
    <property type="status" value="NOT_ANNOTATED_CDS"/>
    <property type="molecule type" value="Genomic_DNA"/>
</dbReference>
<dbReference type="GO" id="GO:0030267">
    <property type="term" value="F:glyoxylate reductase (NADPH) activity"/>
    <property type="evidence" value="ECO:0000318"/>
    <property type="project" value="GO_Central"/>
</dbReference>
<dbReference type="PANTHER" id="PTHR43333:SF1">
    <property type="entry name" value="D-ISOMER SPECIFIC 2-HYDROXYACID DEHYDROGENASE NAD-BINDING DOMAIN-CONTAINING PROTEIN"/>
    <property type="match status" value="1"/>
</dbReference>
<dbReference type="OMA" id="WHHGTDK"/>
<name>H2XSL4_CIOIN</name>
<keyword evidence="1" id="KW-0560">Oxidoreductase</keyword>
<dbReference type="OrthoDB" id="298012at2759"/>
<keyword evidence="2" id="KW-0520">NAD</keyword>
<dbReference type="SUPFAM" id="SSF51735">
    <property type="entry name" value="NAD(P)-binding Rossmann-fold domains"/>
    <property type="match status" value="1"/>
</dbReference>
<dbReference type="InterPro" id="IPR029752">
    <property type="entry name" value="D-isomer_DH_CS1"/>
</dbReference>
<dbReference type="Gene3D" id="3.40.50.720">
    <property type="entry name" value="NAD(P)-binding Rossmann-like Domain"/>
    <property type="match status" value="2"/>
</dbReference>
<dbReference type="GO" id="GO:0005829">
    <property type="term" value="C:cytosol"/>
    <property type="evidence" value="ECO:0000318"/>
    <property type="project" value="GO_Central"/>
</dbReference>
<dbReference type="GO" id="GO:0016618">
    <property type="term" value="F:hydroxypyruvate reductase [NAD(P)H] activity"/>
    <property type="evidence" value="ECO:0000318"/>
    <property type="project" value="GO_Central"/>
</dbReference>
<sequence>METRRIVVGLLNSVKIFNAELLENKLDNVQYKVIATTGQTHEQMIASVDGCEVLFGSPRFIQPIIPQLPTSVKWVQFTYAGLDGFFESYKETPNAPAWDIQYTRMGDVFALPISEYVLGAVIAIERDFKEMFKLQSAKQWADFDDYVMYMTKPRPLNSLTAGILGAGNIGTKIAELLKAVGMRVIGFKNHQVDRDDGLFDEFYYPDNLDMFLSSCDFICNILPSTPNTIGLLSGKRLEICEPRKPAFINVGRGNIIDEKSLIQALTNGWISKAFLDVLHEEPLLPSSKLWEMDNVVITPHVSGPFVKGQLTLMFKENLKLYIQELKFQVYPSSNSY</sequence>
<dbReference type="Pfam" id="PF02826">
    <property type="entry name" value="2-Hacid_dh_C"/>
    <property type="match status" value="1"/>
</dbReference>
<dbReference type="GeneID" id="100178832"/>
<proteinExistence type="predicted"/>
<evidence type="ECO:0000256" key="1">
    <source>
        <dbReference type="ARBA" id="ARBA00023002"/>
    </source>
</evidence>